<accession>A0A8X8GW16</accession>
<organism evidence="9 10">
    <name type="scientific">Fertoeibacter niger</name>
    <dbReference type="NCBI Taxonomy" id="2656921"/>
    <lineage>
        <taxon>Bacteria</taxon>
        <taxon>Pseudomonadati</taxon>
        <taxon>Pseudomonadota</taxon>
        <taxon>Alphaproteobacteria</taxon>
        <taxon>Rhodobacterales</taxon>
        <taxon>Paracoccaceae</taxon>
        <taxon>Fertoeibacter</taxon>
    </lineage>
</organism>
<keyword evidence="4 7" id="KW-0133">Cell shape</keyword>
<dbReference type="Pfam" id="PF03734">
    <property type="entry name" value="YkuD"/>
    <property type="match status" value="1"/>
</dbReference>
<dbReference type="SUPFAM" id="SSF141523">
    <property type="entry name" value="L,D-transpeptidase catalytic domain-like"/>
    <property type="match status" value="1"/>
</dbReference>
<dbReference type="GO" id="GO:0071555">
    <property type="term" value="P:cell wall organization"/>
    <property type="evidence" value="ECO:0007669"/>
    <property type="project" value="UniProtKB-UniRule"/>
</dbReference>
<dbReference type="RefSeq" id="WP_152826844.1">
    <property type="nucleotide sequence ID" value="NZ_WHUT02000007.1"/>
</dbReference>
<dbReference type="GO" id="GO:0016740">
    <property type="term" value="F:transferase activity"/>
    <property type="evidence" value="ECO:0007669"/>
    <property type="project" value="UniProtKB-KW"/>
</dbReference>
<feature type="active site" description="Nucleophile" evidence="7">
    <location>
        <position position="140"/>
    </location>
</feature>
<evidence type="ECO:0000259" key="8">
    <source>
        <dbReference type="PROSITE" id="PS52029"/>
    </source>
</evidence>
<dbReference type="GO" id="GO:0008360">
    <property type="term" value="P:regulation of cell shape"/>
    <property type="evidence" value="ECO:0007669"/>
    <property type="project" value="UniProtKB-UniRule"/>
</dbReference>
<protein>
    <submittedName>
        <fullName evidence="9">L,D-transpeptidase family protein</fullName>
    </submittedName>
</protein>
<dbReference type="InterPro" id="IPR005490">
    <property type="entry name" value="LD_TPept_cat_dom"/>
</dbReference>
<comment type="pathway">
    <text evidence="1 7">Cell wall biogenesis; peptidoglycan biosynthesis.</text>
</comment>
<evidence type="ECO:0000256" key="6">
    <source>
        <dbReference type="ARBA" id="ARBA00023316"/>
    </source>
</evidence>
<keyword evidence="6 7" id="KW-0961">Cell wall biogenesis/degradation</keyword>
<feature type="domain" description="L,D-TPase catalytic" evidence="8">
    <location>
        <begin position="33"/>
        <end position="164"/>
    </location>
</feature>
<feature type="active site" description="Proton donor/acceptor" evidence="7">
    <location>
        <position position="123"/>
    </location>
</feature>
<dbReference type="Gene3D" id="2.40.440.10">
    <property type="entry name" value="L,D-transpeptidase catalytic domain-like"/>
    <property type="match status" value="1"/>
</dbReference>
<dbReference type="InterPro" id="IPR038063">
    <property type="entry name" value="Transpep_catalytic_dom"/>
</dbReference>
<dbReference type="EMBL" id="WHUT02000007">
    <property type="protein sequence ID" value="NUB45378.1"/>
    <property type="molecule type" value="Genomic_DNA"/>
</dbReference>
<dbReference type="CDD" id="cd16913">
    <property type="entry name" value="YkuD_like"/>
    <property type="match status" value="1"/>
</dbReference>
<comment type="caution">
    <text evidence="9">The sequence shown here is derived from an EMBL/GenBank/DDBJ whole genome shotgun (WGS) entry which is preliminary data.</text>
</comment>
<keyword evidence="5 7" id="KW-0573">Peptidoglycan synthesis</keyword>
<dbReference type="PANTHER" id="PTHR36699:SF1">
    <property type="entry name" value="L,D-TRANSPEPTIDASE YAFK-RELATED"/>
    <property type="match status" value="1"/>
</dbReference>
<dbReference type="GO" id="GO:0004180">
    <property type="term" value="F:carboxypeptidase activity"/>
    <property type="evidence" value="ECO:0007669"/>
    <property type="project" value="UniProtKB-ARBA"/>
</dbReference>
<dbReference type="PROSITE" id="PS51257">
    <property type="entry name" value="PROKAR_LIPOPROTEIN"/>
    <property type="match status" value="1"/>
</dbReference>
<name>A0A8X8GW16_9RHOB</name>
<comment type="similarity">
    <text evidence="2">Belongs to the YkuD family.</text>
</comment>
<dbReference type="AlphaFoldDB" id="A0A8X8GW16"/>
<evidence type="ECO:0000256" key="5">
    <source>
        <dbReference type="ARBA" id="ARBA00022984"/>
    </source>
</evidence>
<keyword evidence="3" id="KW-0808">Transferase</keyword>
<dbReference type="PANTHER" id="PTHR36699">
    <property type="entry name" value="LD-TRANSPEPTIDASE"/>
    <property type="match status" value="1"/>
</dbReference>
<evidence type="ECO:0000256" key="7">
    <source>
        <dbReference type="PROSITE-ProRule" id="PRU01373"/>
    </source>
</evidence>
<reference evidence="9" key="1">
    <citation type="submission" date="2020-05" db="EMBL/GenBank/DDBJ databases">
        <title>Fertoebacter nigrum gen. nov., sp. nov., a new member of the family Rhodobacteraceae.</title>
        <authorList>
            <person name="Szuroczki S."/>
            <person name="Abbaszade G."/>
            <person name="Buni D."/>
            <person name="Schumann P."/>
            <person name="Toth E."/>
        </authorList>
    </citation>
    <scope>NUCLEOTIDE SEQUENCE</scope>
    <source>
        <strain evidence="9">RG-N-1a</strain>
    </source>
</reference>
<dbReference type="Proteomes" id="UP000484076">
    <property type="component" value="Unassembled WGS sequence"/>
</dbReference>
<proteinExistence type="inferred from homology"/>
<evidence type="ECO:0000256" key="2">
    <source>
        <dbReference type="ARBA" id="ARBA00005992"/>
    </source>
</evidence>
<gene>
    <name evidence="9" type="ORF">GEU84_013345</name>
</gene>
<sequence>MRVIRILLMLVVAIGLTACGSSKFKTYNGPKVTSVQVHKADRKMYLLHNERVLKKYDVALGFNPDGHKQYEGDGRTPEGTYVVDRRNPNSQFHLSVGINYPRPQDVAYANFIGKSPGGDIFIHGRSNWNGQNRGDWTHGCIAVTDKEMETVYAMIKDGTTIHILP</sequence>
<evidence type="ECO:0000256" key="4">
    <source>
        <dbReference type="ARBA" id="ARBA00022960"/>
    </source>
</evidence>
<evidence type="ECO:0000256" key="1">
    <source>
        <dbReference type="ARBA" id="ARBA00004752"/>
    </source>
</evidence>
<dbReference type="PROSITE" id="PS52029">
    <property type="entry name" value="LD_TPASE"/>
    <property type="match status" value="1"/>
</dbReference>
<evidence type="ECO:0000313" key="10">
    <source>
        <dbReference type="Proteomes" id="UP000484076"/>
    </source>
</evidence>
<dbReference type="GO" id="GO:0009252">
    <property type="term" value="P:peptidoglycan biosynthetic process"/>
    <property type="evidence" value="ECO:0007669"/>
    <property type="project" value="UniProtKB-KW"/>
</dbReference>
<keyword evidence="10" id="KW-1185">Reference proteome</keyword>
<evidence type="ECO:0000313" key="9">
    <source>
        <dbReference type="EMBL" id="NUB45378.1"/>
    </source>
</evidence>
<evidence type="ECO:0000256" key="3">
    <source>
        <dbReference type="ARBA" id="ARBA00022679"/>
    </source>
</evidence>